<evidence type="ECO:0000313" key="2">
    <source>
        <dbReference type="EMBL" id="MXQ88946.1"/>
    </source>
</evidence>
<keyword evidence="3" id="KW-1185">Reference proteome</keyword>
<proteinExistence type="predicted"/>
<organism evidence="2 3">
    <name type="scientific">Bos mutus</name>
    <name type="common">wild yak</name>
    <dbReference type="NCBI Taxonomy" id="72004"/>
    <lineage>
        <taxon>Eukaryota</taxon>
        <taxon>Metazoa</taxon>
        <taxon>Chordata</taxon>
        <taxon>Craniata</taxon>
        <taxon>Vertebrata</taxon>
        <taxon>Euteleostomi</taxon>
        <taxon>Mammalia</taxon>
        <taxon>Eutheria</taxon>
        <taxon>Laurasiatheria</taxon>
        <taxon>Artiodactyla</taxon>
        <taxon>Ruminantia</taxon>
        <taxon>Pecora</taxon>
        <taxon>Bovidae</taxon>
        <taxon>Bovinae</taxon>
        <taxon>Bos</taxon>
    </lineage>
</organism>
<gene>
    <name evidence="2" type="ORF">E5288_WYG020013</name>
</gene>
<keyword evidence="1" id="KW-0812">Transmembrane</keyword>
<evidence type="ECO:0000313" key="3">
    <source>
        <dbReference type="Proteomes" id="UP000322234"/>
    </source>
</evidence>
<keyword evidence="1" id="KW-0472">Membrane</keyword>
<protein>
    <submittedName>
        <fullName evidence="2">Uncharacterized protein</fullName>
    </submittedName>
</protein>
<accession>A0A6B0RLV8</accession>
<name>A0A6B0RLV8_9CETA</name>
<comment type="caution">
    <text evidence="2">The sequence shown here is derived from an EMBL/GenBank/DDBJ whole genome shotgun (WGS) entry which is preliminary data.</text>
</comment>
<dbReference type="EMBL" id="VBQZ03000051">
    <property type="protein sequence ID" value="MXQ88946.1"/>
    <property type="molecule type" value="Genomic_DNA"/>
</dbReference>
<dbReference type="AlphaFoldDB" id="A0A6B0RLV8"/>
<evidence type="ECO:0000256" key="1">
    <source>
        <dbReference type="SAM" id="Phobius"/>
    </source>
</evidence>
<dbReference type="Proteomes" id="UP000322234">
    <property type="component" value="Unassembled WGS sequence"/>
</dbReference>
<sequence>MKQTIQSRVFITWKFVFEKQVLVSKSKQLKKKNKQFNYWESMYALNSLHLFCSLFLTIRNVMEVSHPMYGTERKAKQDQVFYATVLRPDNNIPILLYRCSFSKKSPCCARSPDSFEKGKHL</sequence>
<reference evidence="2" key="1">
    <citation type="submission" date="2019-10" db="EMBL/GenBank/DDBJ databases">
        <title>The sequence and de novo assembly of the wild yak genome.</title>
        <authorList>
            <person name="Liu Y."/>
        </authorList>
    </citation>
    <scope>NUCLEOTIDE SEQUENCE [LARGE SCALE GENOMIC DNA]</scope>
    <source>
        <strain evidence="2">WY2019</strain>
    </source>
</reference>
<feature type="transmembrane region" description="Helical" evidence="1">
    <location>
        <begin position="36"/>
        <end position="58"/>
    </location>
</feature>
<keyword evidence="1" id="KW-1133">Transmembrane helix</keyword>